<dbReference type="InterPro" id="IPR053710">
    <property type="entry name" value="Arylamine_NAT_domain_sf"/>
</dbReference>
<protein>
    <submittedName>
        <fullName evidence="5">Arylamine N-acetyltransferase</fullName>
        <ecNumber evidence="5">2.3.1.5</ecNumber>
    </submittedName>
</protein>
<dbReference type="SUPFAM" id="SSF54001">
    <property type="entry name" value="Cysteine proteinases"/>
    <property type="match status" value="1"/>
</dbReference>
<dbReference type="AlphaFoldDB" id="A0A140EZS6"/>
<reference evidence="7 8" key="1">
    <citation type="submission" date="2018-12" db="EMBL/GenBank/DDBJ databases">
        <authorList>
            <consortium name="Pathogen Informatics"/>
        </authorList>
    </citation>
    <scope>NUCLEOTIDE SEQUENCE [LARGE SCALE GENOMIC DNA]</scope>
    <source>
        <strain evidence="5 8">NCTC10036</strain>
        <strain evidence="6 9">NCTC12971</strain>
        <strain evidence="4 7">NCTC9419</strain>
    </source>
</reference>
<dbReference type="RefSeq" id="WP_054305965.1">
    <property type="nucleotide sequence ID" value="NZ_CAMIPJ010000003.1"/>
</dbReference>
<dbReference type="PANTHER" id="PTHR11786:SF0">
    <property type="entry name" value="ARYLAMINE N-ACETYLTRANSFERASE 4-RELATED"/>
    <property type="match status" value="1"/>
</dbReference>
<keyword evidence="5" id="KW-0808">Transferase</keyword>
<reference evidence="3 10" key="2">
    <citation type="submission" date="2020-11" db="EMBL/GenBank/DDBJ databases">
        <title>Enhanced detection system for hospital associated transmission using whole genome sequencing surveillance.</title>
        <authorList>
            <person name="Harrison L.H."/>
            <person name="Van Tyne D."/>
            <person name="Marsh J.W."/>
            <person name="Griffith M.P."/>
            <person name="Snyder D.J."/>
            <person name="Cooper V.S."/>
            <person name="Mustapha M."/>
        </authorList>
    </citation>
    <scope>NUCLEOTIDE SEQUENCE [LARGE SCALE GENOMIC DNA]</scope>
    <source>
        <strain evidence="3 10">SER00230</strain>
    </source>
</reference>
<comment type="similarity">
    <text evidence="1 2">Belongs to the arylamine N-acetyltransferase family.</text>
</comment>
<dbReference type="Proteomes" id="UP000307968">
    <property type="component" value="Chromosome"/>
</dbReference>
<evidence type="ECO:0000256" key="1">
    <source>
        <dbReference type="ARBA" id="ARBA00006547"/>
    </source>
</evidence>
<dbReference type="EMBL" id="LR590463">
    <property type="protein sequence ID" value="VTP61026.1"/>
    <property type="molecule type" value="Genomic_DNA"/>
</dbReference>
<evidence type="ECO:0000313" key="8">
    <source>
        <dbReference type="Proteomes" id="UP000281904"/>
    </source>
</evidence>
<proteinExistence type="inferred from homology"/>
<evidence type="ECO:0000313" key="9">
    <source>
        <dbReference type="Proteomes" id="UP000307968"/>
    </source>
</evidence>
<evidence type="ECO:0000313" key="10">
    <source>
        <dbReference type="Proteomes" id="UP000624159"/>
    </source>
</evidence>
<dbReference type="EC" id="2.3.1.5" evidence="5"/>
<keyword evidence="10" id="KW-1185">Reference proteome</keyword>
<evidence type="ECO:0000313" key="3">
    <source>
        <dbReference type="EMBL" id="MBH1928197.1"/>
    </source>
</evidence>
<dbReference type="Proteomes" id="UP000624159">
    <property type="component" value="Unassembled WGS sequence"/>
</dbReference>
<sequence>MDIQRYLQHIAFDATPRVDLDTLQRLHHRHMLAVPFENLSIIYHEGIDLREQALFDKVVNRRRGGFCYELNRLFAALLQQLGFTVAAVSGEVRARDGSFGPPYDHQALIVTLDQPYLVDVGFGDAFLTPLTLDDTPQPQASGTFYLERDGDYFYLQRRNGDRTSHAKTLYRFTLQPRAFEEFDAMCHYHSHSPQSGFTQRLVCSRPTADGRITLSDNKLIITADHRRTESTLHDEQQRRAALLRYFAISL</sequence>
<evidence type="ECO:0000313" key="5">
    <source>
        <dbReference type="EMBL" id="VEI61233.1"/>
    </source>
</evidence>
<dbReference type="Proteomes" id="UP000271603">
    <property type="component" value="Chromosome"/>
</dbReference>
<dbReference type="Pfam" id="PF00797">
    <property type="entry name" value="Acetyltransf_2"/>
    <property type="match status" value="1"/>
</dbReference>
<gene>
    <name evidence="5" type="primary">nat</name>
    <name evidence="3" type="ORF">I5U13_00780</name>
    <name evidence="5" type="ORF">NCTC10036_00197</name>
    <name evidence="6" type="ORF">NCTC12971_01534</name>
    <name evidence="4" type="ORF">NCTC9419_04061</name>
</gene>
<accession>A0A140EZS6</accession>
<dbReference type="GeneID" id="61764771"/>
<dbReference type="Gene3D" id="3.30.2140.20">
    <property type="match status" value="1"/>
</dbReference>
<dbReference type="KEGG" id="srz:AXX16_3835"/>
<keyword evidence="5" id="KW-0012">Acyltransferase</keyword>
<dbReference type="EMBL" id="JADULK010000001">
    <property type="protein sequence ID" value="MBH1928197.1"/>
    <property type="molecule type" value="Genomic_DNA"/>
</dbReference>
<evidence type="ECO:0000313" key="4">
    <source>
        <dbReference type="EMBL" id="VEA72447.1"/>
    </source>
</evidence>
<name>A0A140EZS6_SERRU</name>
<dbReference type="Proteomes" id="UP000281904">
    <property type="component" value="Chromosome"/>
</dbReference>
<organism evidence="5 8">
    <name type="scientific">Serratia rubidaea</name>
    <name type="common">Serratia marinorubra</name>
    <dbReference type="NCBI Taxonomy" id="61652"/>
    <lineage>
        <taxon>Bacteria</taxon>
        <taxon>Pseudomonadati</taxon>
        <taxon>Pseudomonadota</taxon>
        <taxon>Gammaproteobacteria</taxon>
        <taxon>Enterobacterales</taxon>
        <taxon>Yersiniaceae</taxon>
        <taxon>Serratia</taxon>
    </lineage>
</organism>
<dbReference type="GO" id="GO:0004060">
    <property type="term" value="F:arylamine N-acetyltransferase activity"/>
    <property type="evidence" value="ECO:0007669"/>
    <property type="project" value="UniProtKB-EC"/>
</dbReference>
<dbReference type="InterPro" id="IPR001447">
    <property type="entry name" value="Arylamine_N-AcTrfase"/>
</dbReference>
<evidence type="ECO:0000256" key="2">
    <source>
        <dbReference type="RuleBase" id="RU003452"/>
    </source>
</evidence>
<evidence type="ECO:0000313" key="6">
    <source>
        <dbReference type="EMBL" id="VTP61026.1"/>
    </source>
</evidence>
<dbReference type="PRINTS" id="PR01543">
    <property type="entry name" value="ANATRNSFRASE"/>
</dbReference>
<dbReference type="STRING" id="61652.AXX16_3835"/>
<evidence type="ECO:0000313" key="7">
    <source>
        <dbReference type="Proteomes" id="UP000271603"/>
    </source>
</evidence>
<dbReference type="PANTHER" id="PTHR11786">
    <property type="entry name" value="N-HYDROXYARYLAMINE O-ACETYLTRANSFERASE"/>
    <property type="match status" value="1"/>
</dbReference>
<dbReference type="EMBL" id="LR134493">
    <property type="protein sequence ID" value="VEI61233.1"/>
    <property type="molecule type" value="Genomic_DNA"/>
</dbReference>
<dbReference type="EMBL" id="LR134155">
    <property type="protein sequence ID" value="VEA72447.1"/>
    <property type="molecule type" value="Genomic_DNA"/>
</dbReference>
<dbReference type="InterPro" id="IPR038765">
    <property type="entry name" value="Papain-like_cys_pep_sf"/>
</dbReference>